<dbReference type="GO" id="GO:0009328">
    <property type="term" value="C:phenylalanine-tRNA ligase complex"/>
    <property type="evidence" value="ECO:0007669"/>
    <property type="project" value="TreeGrafter"/>
</dbReference>
<accession>A0A9D1V604</accession>
<dbReference type="FunFam" id="3.30.70.380:FF:000001">
    <property type="entry name" value="Phenylalanine--tRNA ligase beta subunit"/>
    <property type="match status" value="1"/>
</dbReference>
<dbReference type="CDD" id="cd02796">
    <property type="entry name" value="tRNA_bind_bactPheRS"/>
    <property type="match status" value="1"/>
</dbReference>
<protein>
    <recommendedName>
        <fullName evidence="15">Phenylalanine--tRNA ligase beta subunit</fullName>
        <ecNumber evidence="15">6.1.1.20</ecNumber>
    </recommendedName>
    <alternativeName>
        <fullName evidence="15">Phenylalanyl-tRNA synthetase beta subunit</fullName>
        <shortName evidence="15">PheRS</shortName>
    </alternativeName>
</protein>
<keyword evidence="4 15" id="KW-0963">Cytoplasm</keyword>
<evidence type="ECO:0000256" key="16">
    <source>
        <dbReference type="PROSITE-ProRule" id="PRU00209"/>
    </source>
</evidence>
<reference evidence="20" key="1">
    <citation type="journal article" date="2021" name="PeerJ">
        <title>Extensive microbial diversity within the chicken gut microbiome revealed by metagenomics and culture.</title>
        <authorList>
            <person name="Gilroy R."/>
            <person name="Ravi A."/>
            <person name="Getino M."/>
            <person name="Pursley I."/>
            <person name="Horton D.L."/>
            <person name="Alikhan N.F."/>
            <person name="Baker D."/>
            <person name="Gharbi K."/>
            <person name="Hall N."/>
            <person name="Watson M."/>
            <person name="Adriaenssens E.M."/>
            <person name="Foster-Nyarko E."/>
            <person name="Jarju S."/>
            <person name="Secka A."/>
            <person name="Antonio M."/>
            <person name="Oren A."/>
            <person name="Chaudhuri R.R."/>
            <person name="La Ragione R."/>
            <person name="Hildebrand F."/>
            <person name="Pallen M.J."/>
        </authorList>
    </citation>
    <scope>NUCLEOTIDE SEQUENCE</scope>
    <source>
        <strain evidence="20">2239</strain>
    </source>
</reference>
<dbReference type="PROSITE" id="PS50886">
    <property type="entry name" value="TRBD"/>
    <property type="match status" value="1"/>
</dbReference>
<evidence type="ECO:0000256" key="13">
    <source>
        <dbReference type="ARBA" id="ARBA00023146"/>
    </source>
</evidence>
<dbReference type="InterPro" id="IPR005146">
    <property type="entry name" value="B3/B4_tRNA-bd"/>
</dbReference>
<evidence type="ECO:0000256" key="5">
    <source>
        <dbReference type="ARBA" id="ARBA00022555"/>
    </source>
</evidence>
<keyword evidence="7 15" id="KW-0479">Metal-binding</keyword>
<dbReference type="SUPFAM" id="SSF46955">
    <property type="entry name" value="Putative DNA-binding domain"/>
    <property type="match status" value="1"/>
</dbReference>
<dbReference type="PROSITE" id="PS51447">
    <property type="entry name" value="FDX_ACB"/>
    <property type="match status" value="1"/>
</dbReference>
<name>A0A9D1V604_9FIRM</name>
<dbReference type="SMART" id="SM00873">
    <property type="entry name" value="B3_4"/>
    <property type="match status" value="1"/>
</dbReference>
<organism evidence="20 21">
    <name type="scientific">Candidatus Allofournierella pullicola</name>
    <dbReference type="NCBI Taxonomy" id="2838596"/>
    <lineage>
        <taxon>Bacteria</taxon>
        <taxon>Bacillati</taxon>
        <taxon>Bacillota</taxon>
        <taxon>Clostridia</taxon>
        <taxon>Eubacteriales</taxon>
        <taxon>Oscillospiraceae</taxon>
        <taxon>Allofournierella</taxon>
    </lineage>
</organism>
<evidence type="ECO:0000256" key="14">
    <source>
        <dbReference type="ARBA" id="ARBA00049255"/>
    </source>
</evidence>
<keyword evidence="13 15" id="KW-0030">Aminoacyl-tRNA synthetase</keyword>
<evidence type="ECO:0000256" key="6">
    <source>
        <dbReference type="ARBA" id="ARBA00022598"/>
    </source>
</evidence>
<dbReference type="InterPro" id="IPR045060">
    <property type="entry name" value="Phe-tRNA-ligase_IIc_bsu"/>
</dbReference>
<dbReference type="InterPro" id="IPR036690">
    <property type="entry name" value="Fdx_antiC-bd_sf"/>
</dbReference>
<dbReference type="SUPFAM" id="SSF55681">
    <property type="entry name" value="Class II aaRS and biotin synthetases"/>
    <property type="match status" value="1"/>
</dbReference>
<dbReference type="InterPro" id="IPR005147">
    <property type="entry name" value="tRNA_synthase_B5-dom"/>
</dbReference>
<dbReference type="NCBIfam" id="NF045760">
    <property type="entry name" value="YtpR"/>
    <property type="match status" value="1"/>
</dbReference>
<comment type="catalytic activity">
    <reaction evidence="14 15">
        <text>tRNA(Phe) + L-phenylalanine + ATP = L-phenylalanyl-tRNA(Phe) + AMP + diphosphate + H(+)</text>
        <dbReference type="Rhea" id="RHEA:19413"/>
        <dbReference type="Rhea" id="RHEA-COMP:9668"/>
        <dbReference type="Rhea" id="RHEA-COMP:9699"/>
        <dbReference type="ChEBI" id="CHEBI:15378"/>
        <dbReference type="ChEBI" id="CHEBI:30616"/>
        <dbReference type="ChEBI" id="CHEBI:33019"/>
        <dbReference type="ChEBI" id="CHEBI:58095"/>
        <dbReference type="ChEBI" id="CHEBI:78442"/>
        <dbReference type="ChEBI" id="CHEBI:78531"/>
        <dbReference type="ChEBI" id="CHEBI:456215"/>
        <dbReference type="EC" id="6.1.1.20"/>
    </reaction>
</comment>
<dbReference type="PANTHER" id="PTHR10947">
    <property type="entry name" value="PHENYLALANYL-TRNA SYNTHETASE BETA CHAIN AND LEUCINE-RICH REPEAT-CONTAINING PROTEIN 47"/>
    <property type="match status" value="1"/>
</dbReference>
<sequence length="824" mass="88880">MVLPMNWAKEFADFDCSAKEMADRLTMTGSKVECYENAADAVENVVIGRIESIVPHPDSDHMVICQVEVGQAAPLQIVTGAANLKVGDLVPVALDGSKLPGGVEIKKGVLRGVESCGMLCSLGELGLTVHDFPYAIENGILVLDERDYPDGMPAPGTPAVEALGMDDVVFEFEITPNRPDCLAVRELGRECAATFGVPFKDHTPTVKPGHGNVNDLLKVDIENSELCMRYCGAVVENVRVAPSPKWMRDRLRACGVRPINNLVDITNYVMLEYGQPMHCFDHKYVNGQHIHVRNAKPGEHIVTLDGVDRALSEEMLVIADDAGPIGVAGVMGGEYSGTYESTTTVVFESAMFYGPSIRTTAKKLGLQTEASAKYSKGLDPNTCAPALARALELVQLLDAGDVVDGVVDIYPAPRTENHVPLRPEVINRLLGTSLSRQEMVDILLPLGFRLEGDVVVCPTLRNDVKRDCDLAEEVARYVGYNKMPSTLMKGVAEARPTPRQSFDEKLTRTLAGYGLWECENFSFYSAKCFDQINLPANDPLRNAVVISNPLGEDTSIMRTTALPSVMDVVARNYSARAAECAVFEQATEYLPSALADEVADNDFNDYPALCKKLAAEGKTPSDLLPTEVQKLILAAYGPQWDYLAMKGVVEGLLATAGIKEFTAVRNTTGAAFHPGRAADLFVNGEKVGTVGEVHPTVCANYGVKARVVAADLNLDKLFELRGGEPQFAPLPKHPATSRDLALVADEAAPAADLAGCIKANAGENLESLTLFDVYTGEKVGEGKKSLAYNLVFRAADRTLTDEEVDGAIGRVLKALGEMGVTLRS</sequence>
<comment type="caution">
    <text evidence="20">The sequence shown here is derived from an EMBL/GenBank/DDBJ whole genome shotgun (WGS) entry which is preliminary data.</text>
</comment>
<feature type="domain" description="TRNA-binding" evidence="17">
    <location>
        <begin position="39"/>
        <end position="155"/>
    </location>
</feature>
<dbReference type="AlphaFoldDB" id="A0A9D1V604"/>
<dbReference type="InterPro" id="IPR033714">
    <property type="entry name" value="tRNA_bind_bactPheRS"/>
</dbReference>
<keyword evidence="5 16" id="KW-0820">tRNA-binding</keyword>
<dbReference type="InterPro" id="IPR020825">
    <property type="entry name" value="Phe-tRNA_synthase-like_B3/B4"/>
</dbReference>
<evidence type="ECO:0000256" key="1">
    <source>
        <dbReference type="ARBA" id="ARBA00004496"/>
    </source>
</evidence>
<dbReference type="Gene3D" id="2.40.50.140">
    <property type="entry name" value="Nucleic acid-binding proteins"/>
    <property type="match status" value="1"/>
</dbReference>
<evidence type="ECO:0000256" key="12">
    <source>
        <dbReference type="ARBA" id="ARBA00022917"/>
    </source>
</evidence>
<dbReference type="FunFam" id="3.50.40.10:FF:000001">
    <property type="entry name" value="Phenylalanine--tRNA ligase beta subunit"/>
    <property type="match status" value="1"/>
</dbReference>
<dbReference type="NCBIfam" id="TIGR00472">
    <property type="entry name" value="pheT_bact"/>
    <property type="match status" value="1"/>
</dbReference>
<dbReference type="SUPFAM" id="SSF50249">
    <property type="entry name" value="Nucleic acid-binding proteins"/>
    <property type="match status" value="1"/>
</dbReference>
<proteinExistence type="inferred from homology"/>
<keyword evidence="9 15" id="KW-0067">ATP-binding</keyword>
<dbReference type="HAMAP" id="MF_00283">
    <property type="entry name" value="Phe_tRNA_synth_beta1"/>
    <property type="match status" value="1"/>
</dbReference>
<dbReference type="Pfam" id="PF03484">
    <property type="entry name" value="B5"/>
    <property type="match status" value="1"/>
</dbReference>
<dbReference type="GO" id="GO:0006432">
    <property type="term" value="P:phenylalanyl-tRNA aminoacylation"/>
    <property type="evidence" value="ECO:0007669"/>
    <property type="project" value="UniProtKB-UniRule"/>
</dbReference>
<dbReference type="Gene3D" id="3.50.40.10">
    <property type="entry name" value="Phenylalanyl-trna Synthetase, Chain B, domain 3"/>
    <property type="match status" value="1"/>
</dbReference>
<evidence type="ECO:0000256" key="2">
    <source>
        <dbReference type="ARBA" id="ARBA00008653"/>
    </source>
</evidence>
<dbReference type="Proteomes" id="UP000824193">
    <property type="component" value="Unassembled WGS sequence"/>
</dbReference>
<evidence type="ECO:0000256" key="10">
    <source>
        <dbReference type="ARBA" id="ARBA00022842"/>
    </source>
</evidence>
<keyword evidence="11 16" id="KW-0694">RNA-binding</keyword>
<comment type="subunit">
    <text evidence="3 15">Tetramer of two alpha and two beta subunits.</text>
</comment>
<comment type="subcellular location">
    <subcellularLocation>
        <location evidence="1 15">Cytoplasm</location>
    </subcellularLocation>
</comment>
<feature type="binding site" evidence="15">
    <location>
        <position position="473"/>
    </location>
    <ligand>
        <name>Mg(2+)</name>
        <dbReference type="ChEBI" id="CHEBI:18420"/>
        <note>shared with alpha subunit</note>
    </ligand>
</feature>
<dbReference type="InterPro" id="IPR004532">
    <property type="entry name" value="Phe-tRNA-ligase_IIc_bsu_bact"/>
</dbReference>
<evidence type="ECO:0000256" key="4">
    <source>
        <dbReference type="ARBA" id="ARBA00022490"/>
    </source>
</evidence>
<dbReference type="Pfam" id="PF01588">
    <property type="entry name" value="tRNA_bind"/>
    <property type="match status" value="1"/>
</dbReference>
<dbReference type="Gene3D" id="3.30.70.380">
    <property type="entry name" value="Ferrodoxin-fold anticodon-binding domain"/>
    <property type="match status" value="1"/>
</dbReference>
<dbReference type="InterPro" id="IPR045864">
    <property type="entry name" value="aa-tRNA-synth_II/BPL/LPL"/>
</dbReference>
<gene>
    <name evidence="15 20" type="primary">pheT</name>
    <name evidence="20" type="ORF">H9865_11315</name>
</gene>
<dbReference type="Gene3D" id="3.30.56.10">
    <property type="match status" value="2"/>
</dbReference>
<dbReference type="PANTHER" id="PTHR10947:SF0">
    <property type="entry name" value="PHENYLALANINE--TRNA LIGASE BETA SUBUNIT"/>
    <property type="match status" value="1"/>
</dbReference>
<dbReference type="GO" id="GO:0004826">
    <property type="term" value="F:phenylalanine-tRNA ligase activity"/>
    <property type="evidence" value="ECO:0007669"/>
    <property type="project" value="UniProtKB-UniRule"/>
</dbReference>
<dbReference type="Gene3D" id="3.30.930.10">
    <property type="entry name" value="Bira Bifunctional Protein, Domain 2"/>
    <property type="match status" value="1"/>
</dbReference>
<evidence type="ECO:0000256" key="15">
    <source>
        <dbReference type="HAMAP-Rule" id="MF_00283"/>
    </source>
</evidence>
<dbReference type="GO" id="GO:0000287">
    <property type="term" value="F:magnesium ion binding"/>
    <property type="evidence" value="ECO:0007669"/>
    <property type="project" value="UniProtKB-UniRule"/>
</dbReference>
<keyword evidence="10 15" id="KW-0460">Magnesium</keyword>
<dbReference type="CDD" id="cd00769">
    <property type="entry name" value="PheRS_beta_core"/>
    <property type="match status" value="1"/>
</dbReference>
<keyword evidence="6 15" id="KW-0436">Ligase</keyword>
<dbReference type="SMART" id="SM00896">
    <property type="entry name" value="FDX-ACB"/>
    <property type="match status" value="1"/>
</dbReference>
<dbReference type="InterPro" id="IPR012340">
    <property type="entry name" value="NA-bd_OB-fold"/>
</dbReference>
<feature type="binding site" evidence="15">
    <location>
        <position position="463"/>
    </location>
    <ligand>
        <name>Mg(2+)</name>
        <dbReference type="ChEBI" id="CHEBI:18420"/>
        <note>shared with alpha subunit</note>
    </ligand>
</feature>
<dbReference type="SMART" id="SM00874">
    <property type="entry name" value="B5"/>
    <property type="match status" value="1"/>
</dbReference>
<dbReference type="InterPro" id="IPR005121">
    <property type="entry name" value="Fdx_antiC-bd"/>
</dbReference>
<dbReference type="GO" id="GO:0005524">
    <property type="term" value="F:ATP binding"/>
    <property type="evidence" value="ECO:0007669"/>
    <property type="project" value="UniProtKB-UniRule"/>
</dbReference>
<evidence type="ECO:0000256" key="8">
    <source>
        <dbReference type="ARBA" id="ARBA00022741"/>
    </source>
</evidence>
<feature type="binding site" evidence="15">
    <location>
        <position position="469"/>
    </location>
    <ligand>
        <name>Mg(2+)</name>
        <dbReference type="ChEBI" id="CHEBI:18420"/>
        <note>shared with alpha subunit</note>
    </ligand>
</feature>
<dbReference type="Pfam" id="PF03147">
    <property type="entry name" value="FDX-ACB"/>
    <property type="match status" value="1"/>
</dbReference>
<feature type="binding site" evidence="15">
    <location>
        <position position="472"/>
    </location>
    <ligand>
        <name>Mg(2+)</name>
        <dbReference type="ChEBI" id="CHEBI:18420"/>
        <note>shared with alpha subunit</note>
    </ligand>
</feature>
<dbReference type="Pfam" id="PF03483">
    <property type="entry name" value="B3_4"/>
    <property type="match status" value="1"/>
</dbReference>
<dbReference type="GO" id="GO:0140096">
    <property type="term" value="F:catalytic activity, acting on a protein"/>
    <property type="evidence" value="ECO:0007669"/>
    <property type="project" value="UniProtKB-ARBA"/>
</dbReference>
<dbReference type="InterPro" id="IPR041616">
    <property type="entry name" value="PheRS_beta_core"/>
</dbReference>
<comment type="similarity">
    <text evidence="2 15">Belongs to the phenylalanyl-tRNA synthetase beta subunit family. Type 1 subfamily.</text>
</comment>
<evidence type="ECO:0000256" key="3">
    <source>
        <dbReference type="ARBA" id="ARBA00011209"/>
    </source>
</evidence>
<evidence type="ECO:0000256" key="11">
    <source>
        <dbReference type="ARBA" id="ARBA00022884"/>
    </source>
</evidence>
<evidence type="ECO:0000259" key="18">
    <source>
        <dbReference type="PROSITE" id="PS51447"/>
    </source>
</evidence>
<dbReference type="EC" id="6.1.1.20" evidence="15"/>
<dbReference type="GO" id="GO:0000049">
    <property type="term" value="F:tRNA binding"/>
    <property type="evidence" value="ECO:0007669"/>
    <property type="project" value="UniProtKB-UniRule"/>
</dbReference>
<dbReference type="SUPFAM" id="SSF56037">
    <property type="entry name" value="PheT/TilS domain"/>
    <property type="match status" value="1"/>
</dbReference>
<evidence type="ECO:0000313" key="21">
    <source>
        <dbReference type="Proteomes" id="UP000824193"/>
    </source>
</evidence>
<dbReference type="Pfam" id="PF17759">
    <property type="entry name" value="tRNA_synthFbeta"/>
    <property type="match status" value="1"/>
</dbReference>
<evidence type="ECO:0000259" key="17">
    <source>
        <dbReference type="PROSITE" id="PS50886"/>
    </source>
</evidence>
<dbReference type="PROSITE" id="PS51483">
    <property type="entry name" value="B5"/>
    <property type="match status" value="1"/>
</dbReference>
<evidence type="ECO:0000256" key="9">
    <source>
        <dbReference type="ARBA" id="ARBA00022840"/>
    </source>
</evidence>
<feature type="domain" description="B5" evidence="19">
    <location>
        <begin position="414"/>
        <end position="485"/>
    </location>
</feature>
<feature type="domain" description="FDX-ACB" evidence="18">
    <location>
        <begin position="731"/>
        <end position="823"/>
    </location>
</feature>
<evidence type="ECO:0000259" key="19">
    <source>
        <dbReference type="PROSITE" id="PS51483"/>
    </source>
</evidence>
<keyword evidence="12 15" id="KW-0648">Protein biosynthesis</keyword>
<dbReference type="EMBL" id="DXFW01000039">
    <property type="protein sequence ID" value="HIX06664.1"/>
    <property type="molecule type" value="Genomic_DNA"/>
</dbReference>
<reference evidence="20" key="2">
    <citation type="submission" date="2021-04" db="EMBL/GenBank/DDBJ databases">
        <authorList>
            <person name="Gilroy R."/>
        </authorList>
    </citation>
    <scope>NUCLEOTIDE SEQUENCE</scope>
    <source>
        <strain evidence="20">2239</strain>
    </source>
</reference>
<keyword evidence="8 15" id="KW-0547">Nucleotide-binding</keyword>
<dbReference type="GO" id="GO:0016740">
    <property type="term" value="F:transferase activity"/>
    <property type="evidence" value="ECO:0007669"/>
    <property type="project" value="UniProtKB-ARBA"/>
</dbReference>
<dbReference type="SUPFAM" id="SSF54991">
    <property type="entry name" value="Anticodon-binding domain of PheRS"/>
    <property type="match status" value="1"/>
</dbReference>
<dbReference type="InterPro" id="IPR009061">
    <property type="entry name" value="DNA-bd_dom_put_sf"/>
</dbReference>
<dbReference type="InterPro" id="IPR002547">
    <property type="entry name" value="tRNA-bd_dom"/>
</dbReference>
<evidence type="ECO:0000256" key="7">
    <source>
        <dbReference type="ARBA" id="ARBA00022723"/>
    </source>
</evidence>
<evidence type="ECO:0000313" key="20">
    <source>
        <dbReference type="EMBL" id="HIX06664.1"/>
    </source>
</evidence>
<comment type="cofactor">
    <cofactor evidence="15">
        <name>Mg(2+)</name>
        <dbReference type="ChEBI" id="CHEBI:18420"/>
    </cofactor>
    <text evidence="15">Binds 2 magnesium ions per tetramer.</text>
</comment>